<comment type="caution">
    <text evidence="1">The sequence shown here is derived from an EMBL/GenBank/DDBJ whole genome shotgun (WGS) entry which is preliminary data.</text>
</comment>
<organism evidence="1 2">
    <name type="scientific">Wickerhamomyces pijperi</name>
    <name type="common">Yeast</name>
    <name type="synonym">Pichia pijperi</name>
    <dbReference type="NCBI Taxonomy" id="599730"/>
    <lineage>
        <taxon>Eukaryota</taxon>
        <taxon>Fungi</taxon>
        <taxon>Dikarya</taxon>
        <taxon>Ascomycota</taxon>
        <taxon>Saccharomycotina</taxon>
        <taxon>Saccharomycetes</taxon>
        <taxon>Phaffomycetales</taxon>
        <taxon>Wickerhamomycetaceae</taxon>
        <taxon>Wickerhamomyces</taxon>
    </lineage>
</organism>
<gene>
    <name evidence="1" type="ORF">WICPIJ_003925</name>
</gene>
<dbReference type="EMBL" id="JAEUBG010002157">
    <property type="protein sequence ID" value="KAH3685105.1"/>
    <property type="molecule type" value="Genomic_DNA"/>
</dbReference>
<accession>A0A9P8Q8X0</accession>
<keyword evidence="2" id="KW-1185">Reference proteome</keyword>
<dbReference type="AlphaFoldDB" id="A0A9P8Q8X0"/>
<evidence type="ECO:0000313" key="2">
    <source>
        <dbReference type="Proteomes" id="UP000774326"/>
    </source>
</evidence>
<proteinExistence type="predicted"/>
<name>A0A9P8Q8X0_WICPI</name>
<dbReference type="Proteomes" id="UP000774326">
    <property type="component" value="Unassembled WGS sequence"/>
</dbReference>
<reference evidence="1" key="1">
    <citation type="journal article" date="2021" name="Open Biol.">
        <title>Shared evolutionary footprints suggest mitochondrial oxidative damage underlies multiple complex I losses in fungi.</title>
        <authorList>
            <person name="Schikora-Tamarit M.A."/>
            <person name="Marcet-Houben M."/>
            <person name="Nosek J."/>
            <person name="Gabaldon T."/>
        </authorList>
    </citation>
    <scope>NUCLEOTIDE SEQUENCE</scope>
    <source>
        <strain evidence="1">CBS2887</strain>
    </source>
</reference>
<protein>
    <submittedName>
        <fullName evidence="1">Uncharacterized protein</fullName>
    </submittedName>
</protein>
<evidence type="ECO:0000313" key="1">
    <source>
        <dbReference type="EMBL" id="KAH3685105.1"/>
    </source>
</evidence>
<sequence>MVLANSLGNEINTMFRNTDSNFGEYKLISFKSTIRSSMDFELNPLKNSLMKISLKFSTLNNEQQGESGRGALVVSITTSQELEDHIFGQFSTQQSL</sequence>
<reference evidence="1" key="2">
    <citation type="submission" date="2021-01" db="EMBL/GenBank/DDBJ databases">
        <authorList>
            <person name="Schikora-Tamarit M.A."/>
        </authorList>
    </citation>
    <scope>NUCLEOTIDE SEQUENCE</scope>
    <source>
        <strain evidence="1">CBS2887</strain>
    </source>
</reference>